<keyword evidence="5" id="KW-0408">Iron</keyword>
<keyword evidence="3" id="KW-0949">S-adenosyl-L-methionine</keyword>
<evidence type="ECO:0000256" key="1">
    <source>
        <dbReference type="ARBA" id="ARBA00001966"/>
    </source>
</evidence>
<dbReference type="InterPro" id="IPR023885">
    <property type="entry name" value="4Fe4S-binding_SPASM_dom"/>
</dbReference>
<dbReference type="InterPro" id="IPR007197">
    <property type="entry name" value="rSAM"/>
</dbReference>
<dbReference type="SFLD" id="SFLDS00029">
    <property type="entry name" value="Radical_SAM"/>
    <property type="match status" value="1"/>
</dbReference>
<dbReference type="STRING" id="1619013.UT41_C0004G0013"/>
<gene>
    <name evidence="9" type="ORF">UT41_C0004G0013</name>
</gene>
<dbReference type="GO" id="GO:0046872">
    <property type="term" value="F:metal ion binding"/>
    <property type="evidence" value="ECO:0007669"/>
    <property type="project" value="UniProtKB-KW"/>
</dbReference>
<dbReference type="AlphaFoldDB" id="A0A0G0NGU2"/>
<dbReference type="PATRIC" id="fig|1619013.3.peg.1010"/>
<dbReference type="PANTHER" id="PTHR43273">
    <property type="entry name" value="ANAEROBIC SULFATASE-MATURATING ENZYME HOMOLOG ASLB-RELATED"/>
    <property type="match status" value="1"/>
</dbReference>
<keyword evidence="4" id="KW-0479">Metal-binding</keyword>
<dbReference type="Proteomes" id="UP000034665">
    <property type="component" value="Unassembled WGS sequence"/>
</dbReference>
<evidence type="ECO:0000256" key="5">
    <source>
        <dbReference type="ARBA" id="ARBA00023004"/>
    </source>
</evidence>
<reference evidence="9 10" key="1">
    <citation type="journal article" date="2015" name="Nature">
        <title>rRNA introns, odd ribosomes, and small enigmatic genomes across a large radiation of phyla.</title>
        <authorList>
            <person name="Brown C.T."/>
            <person name="Hug L.A."/>
            <person name="Thomas B.C."/>
            <person name="Sharon I."/>
            <person name="Castelle C.J."/>
            <person name="Singh A."/>
            <person name="Wilkins M.J."/>
            <person name="Williams K.H."/>
            <person name="Banfield J.F."/>
        </authorList>
    </citation>
    <scope>NUCLEOTIDE SEQUENCE [LARGE SCALE GENOMIC DNA]</scope>
</reference>
<dbReference type="SUPFAM" id="SSF102114">
    <property type="entry name" value="Radical SAM enzymes"/>
    <property type="match status" value="1"/>
</dbReference>
<dbReference type="InterPro" id="IPR034391">
    <property type="entry name" value="AdoMet-like_SPASM_containing"/>
</dbReference>
<comment type="similarity">
    <text evidence="7">Belongs to the radical SAM superfamily. Anaerobic sulfatase-maturating enzyme family.</text>
</comment>
<dbReference type="CDD" id="cd21109">
    <property type="entry name" value="SPASM"/>
    <property type="match status" value="1"/>
</dbReference>
<dbReference type="GO" id="GO:0051536">
    <property type="term" value="F:iron-sulfur cluster binding"/>
    <property type="evidence" value="ECO:0007669"/>
    <property type="project" value="UniProtKB-KW"/>
</dbReference>
<organism evidence="9 10">
    <name type="scientific">Candidatus Wolfebacteria bacterium GW2011_GWC2_39_22</name>
    <dbReference type="NCBI Taxonomy" id="1619013"/>
    <lineage>
        <taxon>Bacteria</taxon>
        <taxon>Candidatus Wolfeibacteriota</taxon>
    </lineage>
</organism>
<dbReference type="Pfam" id="PF04055">
    <property type="entry name" value="Radical_SAM"/>
    <property type="match status" value="1"/>
</dbReference>
<dbReference type="Pfam" id="PF13186">
    <property type="entry name" value="SPASM"/>
    <property type="match status" value="1"/>
</dbReference>
<dbReference type="SFLD" id="SFLDG01067">
    <property type="entry name" value="SPASM/twitch_domain_containing"/>
    <property type="match status" value="1"/>
</dbReference>
<feature type="domain" description="Radical SAM core" evidence="8">
    <location>
        <begin position="22"/>
        <end position="248"/>
    </location>
</feature>
<dbReference type="InterPro" id="IPR023867">
    <property type="entry name" value="Sulphatase_maturase_rSAM"/>
</dbReference>
<evidence type="ECO:0000256" key="4">
    <source>
        <dbReference type="ARBA" id="ARBA00022723"/>
    </source>
</evidence>
<dbReference type="PROSITE" id="PS51918">
    <property type="entry name" value="RADICAL_SAM"/>
    <property type="match status" value="1"/>
</dbReference>
<dbReference type="InterPro" id="IPR058240">
    <property type="entry name" value="rSAM_sf"/>
</dbReference>
<dbReference type="CDD" id="cd01335">
    <property type="entry name" value="Radical_SAM"/>
    <property type="match status" value="1"/>
</dbReference>
<sequence>MDIKKAYLEKVLSKYLFDKDGKYKVKWINFEFNSSCNLRCKWCTLDHTKKREIISEETLTKSFDEFIANGKFSIKRIDLHNAGETLLHPNLKRLLDIIAVKKQEIKSKPTVHLLTNALILNEQKSREIIESGAIDEIRFSIDGGTKEAYESIRRGSNWGKVRDNIKKFLELNNGKIKTGVICIVPNERDISIEWMEDDFKEIFLTMDNIDLRRPHNWDGSIELDIDETANEQANGRTCKFLMKNMVILPNGDVTVCCADLNGRGIIGNVNDSSLEEIFLSFQRLQMLKLFSKGKKDDINLCKACAGFYE</sequence>
<dbReference type="InterPro" id="IPR013785">
    <property type="entry name" value="Aldolase_TIM"/>
</dbReference>
<evidence type="ECO:0000256" key="7">
    <source>
        <dbReference type="ARBA" id="ARBA00023601"/>
    </source>
</evidence>
<dbReference type="PANTHER" id="PTHR43273:SF3">
    <property type="entry name" value="ANAEROBIC SULFATASE-MATURATING ENZYME HOMOLOG ASLB-RELATED"/>
    <property type="match status" value="1"/>
</dbReference>
<comment type="cofactor">
    <cofactor evidence="1">
        <name>[4Fe-4S] cluster</name>
        <dbReference type="ChEBI" id="CHEBI:49883"/>
    </cofactor>
</comment>
<evidence type="ECO:0000313" key="9">
    <source>
        <dbReference type="EMBL" id="KKR12046.1"/>
    </source>
</evidence>
<accession>A0A0G0NGU2</accession>
<evidence type="ECO:0000259" key="8">
    <source>
        <dbReference type="PROSITE" id="PS51918"/>
    </source>
</evidence>
<dbReference type="Gene3D" id="3.20.20.70">
    <property type="entry name" value="Aldolase class I"/>
    <property type="match status" value="1"/>
</dbReference>
<comment type="caution">
    <text evidence="9">The sequence shown here is derived from an EMBL/GenBank/DDBJ whole genome shotgun (WGS) entry which is preliminary data.</text>
</comment>
<evidence type="ECO:0000256" key="3">
    <source>
        <dbReference type="ARBA" id="ARBA00022691"/>
    </source>
</evidence>
<evidence type="ECO:0000256" key="6">
    <source>
        <dbReference type="ARBA" id="ARBA00023014"/>
    </source>
</evidence>
<protein>
    <submittedName>
        <fullName evidence="9">Radical SAM domain protein</fullName>
    </submittedName>
</protein>
<keyword evidence="6" id="KW-0411">Iron-sulfur</keyword>
<dbReference type="SFLD" id="SFLDG01387">
    <property type="entry name" value="BtrN-like_SPASM_domain_contain"/>
    <property type="match status" value="1"/>
</dbReference>
<evidence type="ECO:0000313" key="10">
    <source>
        <dbReference type="Proteomes" id="UP000034665"/>
    </source>
</evidence>
<dbReference type="GO" id="GO:0016491">
    <property type="term" value="F:oxidoreductase activity"/>
    <property type="evidence" value="ECO:0007669"/>
    <property type="project" value="InterPro"/>
</dbReference>
<evidence type="ECO:0000256" key="2">
    <source>
        <dbReference type="ARBA" id="ARBA00022485"/>
    </source>
</evidence>
<name>A0A0G0NGU2_9BACT</name>
<proteinExistence type="inferred from homology"/>
<keyword evidence="2" id="KW-0004">4Fe-4S</keyword>
<dbReference type="EMBL" id="LBWR01000004">
    <property type="protein sequence ID" value="KKR12046.1"/>
    <property type="molecule type" value="Genomic_DNA"/>
</dbReference>